<proteinExistence type="predicted"/>
<reference evidence="3" key="1">
    <citation type="submission" date="2008-07" db="EMBL/GenBank/DDBJ databases">
        <title>Annotation of Ajellomyces capsulatus strain H88.</title>
        <authorList>
            <person name="Champion M."/>
            <person name="Cuomo C."/>
            <person name="Ma L.-J."/>
            <person name="Henn M.R."/>
            <person name="Sil A."/>
            <person name="Goldman B."/>
            <person name="Young S.K."/>
            <person name="Kodira C.D."/>
            <person name="Zeng Q."/>
            <person name="Koehrsen M."/>
            <person name="Alvarado L."/>
            <person name="Berlin A."/>
            <person name="Borenstein D."/>
            <person name="Chen Z."/>
            <person name="Engels R."/>
            <person name="Freedman E."/>
            <person name="Gellesch M."/>
            <person name="Goldberg J."/>
            <person name="Griggs A."/>
            <person name="Gujja S."/>
            <person name="Heiman D."/>
            <person name="Hepburn T."/>
            <person name="Howarth C."/>
            <person name="Jen D."/>
            <person name="Larson L."/>
            <person name="Lewis B."/>
            <person name="Mehta T."/>
            <person name="Park D."/>
            <person name="Pearson M."/>
            <person name="Roberts A."/>
            <person name="Saif S."/>
            <person name="Shea T."/>
            <person name="Shenoy N."/>
            <person name="Sisk P."/>
            <person name="Stolte C."/>
            <person name="Sykes S."/>
            <person name="Walk T."/>
            <person name="White J."/>
            <person name="Yandava C."/>
            <person name="Klein B."/>
            <person name="McEwen J.G."/>
            <person name="Puccia R."/>
            <person name="Goldman G.H."/>
            <person name="Felipe M.S."/>
            <person name="Nino-Vega G."/>
            <person name="San-Blas G."/>
            <person name="Taylor J."/>
            <person name="Mendoza L."/>
            <person name="Galagan J."/>
            <person name="Nusbaum C."/>
            <person name="Birren B."/>
        </authorList>
    </citation>
    <scope>NUCLEOTIDE SEQUENCE [LARGE SCALE GENOMIC DNA]</scope>
    <source>
        <strain evidence="3">H88</strain>
    </source>
</reference>
<protein>
    <submittedName>
        <fullName evidence="2">Predicted protein</fullName>
    </submittedName>
</protein>
<dbReference type="HOGENOM" id="CLU_1204476_0_0_1"/>
<dbReference type="Proteomes" id="UP000008142">
    <property type="component" value="Unassembled WGS sequence"/>
</dbReference>
<dbReference type="EMBL" id="DS990636">
    <property type="protein sequence ID" value="EGC42439.1"/>
    <property type="molecule type" value="Genomic_DNA"/>
</dbReference>
<feature type="region of interest" description="Disordered" evidence="1">
    <location>
        <begin position="211"/>
        <end position="230"/>
    </location>
</feature>
<name>F0U7S7_AJEC8</name>
<accession>F0U7S7</accession>
<evidence type="ECO:0000313" key="3">
    <source>
        <dbReference type="Proteomes" id="UP000008142"/>
    </source>
</evidence>
<gene>
    <name evidence="2" type="ORF">HCEG_01801</name>
</gene>
<dbReference type="OMA" id="NHGIMED"/>
<dbReference type="VEuPathDB" id="FungiDB:I7I53_06400"/>
<dbReference type="AlphaFoldDB" id="F0U7S7"/>
<evidence type="ECO:0000313" key="2">
    <source>
        <dbReference type="EMBL" id="EGC42439.1"/>
    </source>
</evidence>
<evidence type="ECO:0000256" key="1">
    <source>
        <dbReference type="SAM" id="MobiDB-lite"/>
    </source>
</evidence>
<organism evidence="3">
    <name type="scientific">Ajellomyces capsulatus (strain H88)</name>
    <name type="common">Darling's disease fungus</name>
    <name type="synonym">Histoplasma capsulatum</name>
    <dbReference type="NCBI Taxonomy" id="544711"/>
    <lineage>
        <taxon>Eukaryota</taxon>
        <taxon>Fungi</taxon>
        <taxon>Dikarya</taxon>
        <taxon>Ascomycota</taxon>
        <taxon>Pezizomycotina</taxon>
        <taxon>Eurotiomycetes</taxon>
        <taxon>Eurotiomycetidae</taxon>
        <taxon>Onygenales</taxon>
        <taxon>Ajellomycetaceae</taxon>
        <taxon>Histoplasma</taxon>
    </lineage>
</organism>
<sequence>MAFFSNVIIVNHHTFDPSHNPLSALPPPEIRPQTVSVPYSLVRMSMSKCKSTASTTVVGTTIQTRWFRGRFYPLFRPQERKMEKRYYFSEAESSRTLPGGLDEPYHNHGIMEDNTPQDQHRCSVAGTITLLTQFSLRRGGITLLPEKNLQAKIHSRYPLFKPKLEIETNGVRPKSNSLIDFSLHGGASDSSLVLESPNICLLTYVMAAPHGPPDEDTDETLEDKTCSDPI</sequence>